<name>A0A6A6WFD1_9PEZI</name>
<feature type="compositionally biased region" description="Polar residues" evidence="1">
    <location>
        <begin position="49"/>
        <end position="64"/>
    </location>
</feature>
<feature type="compositionally biased region" description="Basic and acidic residues" evidence="1">
    <location>
        <begin position="91"/>
        <end position="106"/>
    </location>
</feature>
<accession>A0A6A6WFD1</accession>
<dbReference type="AlphaFoldDB" id="A0A6A6WFD1"/>
<feature type="compositionally biased region" description="Polar residues" evidence="1">
    <location>
        <begin position="376"/>
        <end position="409"/>
    </location>
</feature>
<feature type="compositionally biased region" description="Polar residues" evidence="1">
    <location>
        <begin position="217"/>
        <end position="227"/>
    </location>
</feature>
<feature type="compositionally biased region" description="Basic and acidic residues" evidence="1">
    <location>
        <begin position="231"/>
        <end position="262"/>
    </location>
</feature>
<feature type="compositionally biased region" description="Basic and acidic residues" evidence="1">
    <location>
        <begin position="68"/>
        <end position="77"/>
    </location>
</feature>
<reference evidence="2" key="1">
    <citation type="journal article" date="2020" name="Stud. Mycol.">
        <title>101 Dothideomycetes genomes: a test case for predicting lifestyles and emergence of pathogens.</title>
        <authorList>
            <person name="Haridas S."/>
            <person name="Albert R."/>
            <person name="Binder M."/>
            <person name="Bloem J."/>
            <person name="Labutti K."/>
            <person name="Salamov A."/>
            <person name="Andreopoulos B."/>
            <person name="Baker S."/>
            <person name="Barry K."/>
            <person name="Bills G."/>
            <person name="Bluhm B."/>
            <person name="Cannon C."/>
            <person name="Castanera R."/>
            <person name="Culley D."/>
            <person name="Daum C."/>
            <person name="Ezra D."/>
            <person name="Gonzalez J."/>
            <person name="Henrissat B."/>
            <person name="Kuo A."/>
            <person name="Liang C."/>
            <person name="Lipzen A."/>
            <person name="Lutzoni F."/>
            <person name="Magnuson J."/>
            <person name="Mondo S."/>
            <person name="Nolan M."/>
            <person name="Ohm R."/>
            <person name="Pangilinan J."/>
            <person name="Park H.-J."/>
            <person name="Ramirez L."/>
            <person name="Alfaro M."/>
            <person name="Sun H."/>
            <person name="Tritt A."/>
            <person name="Yoshinaga Y."/>
            <person name="Zwiers L.-H."/>
            <person name="Turgeon B."/>
            <person name="Goodwin S."/>
            <person name="Spatafora J."/>
            <person name="Crous P."/>
            <person name="Grigoriev I."/>
        </authorList>
    </citation>
    <scope>NUCLEOTIDE SEQUENCE</scope>
    <source>
        <strain evidence="2">CBS 121739</strain>
    </source>
</reference>
<feature type="compositionally biased region" description="Polar residues" evidence="1">
    <location>
        <begin position="285"/>
        <end position="297"/>
    </location>
</feature>
<protein>
    <submittedName>
        <fullName evidence="2">Uncharacterized protein</fullName>
    </submittedName>
</protein>
<feature type="region of interest" description="Disordered" evidence="1">
    <location>
        <begin position="1"/>
        <end position="173"/>
    </location>
</feature>
<evidence type="ECO:0000313" key="2">
    <source>
        <dbReference type="EMBL" id="KAF2760744.1"/>
    </source>
</evidence>
<feature type="compositionally biased region" description="Basic and acidic residues" evidence="1">
    <location>
        <begin position="475"/>
        <end position="486"/>
    </location>
</feature>
<proteinExistence type="predicted"/>
<feature type="compositionally biased region" description="Polar residues" evidence="1">
    <location>
        <begin position="304"/>
        <end position="313"/>
    </location>
</feature>
<gene>
    <name evidence="2" type="ORF">EJ05DRAFT_241265</name>
</gene>
<keyword evidence="3" id="KW-1185">Reference proteome</keyword>
<feature type="compositionally biased region" description="Basic residues" evidence="1">
    <location>
        <begin position="263"/>
        <end position="277"/>
    </location>
</feature>
<feature type="compositionally biased region" description="Polar residues" evidence="1">
    <location>
        <begin position="1"/>
        <end position="18"/>
    </location>
</feature>
<evidence type="ECO:0000313" key="3">
    <source>
        <dbReference type="Proteomes" id="UP000799437"/>
    </source>
</evidence>
<feature type="compositionally biased region" description="Polar residues" evidence="1">
    <location>
        <begin position="338"/>
        <end position="361"/>
    </location>
</feature>
<dbReference type="GeneID" id="54481114"/>
<feature type="compositionally biased region" description="Low complexity" evidence="1">
    <location>
        <begin position="421"/>
        <end position="449"/>
    </location>
</feature>
<dbReference type="RefSeq" id="XP_033603195.1">
    <property type="nucleotide sequence ID" value="XM_033740060.1"/>
</dbReference>
<dbReference type="EMBL" id="ML996567">
    <property type="protein sequence ID" value="KAF2760744.1"/>
    <property type="molecule type" value="Genomic_DNA"/>
</dbReference>
<feature type="region of interest" description="Disordered" evidence="1">
    <location>
        <begin position="188"/>
        <end position="500"/>
    </location>
</feature>
<organism evidence="2 3">
    <name type="scientific">Pseudovirgaria hyperparasitica</name>
    <dbReference type="NCBI Taxonomy" id="470096"/>
    <lineage>
        <taxon>Eukaryota</taxon>
        <taxon>Fungi</taxon>
        <taxon>Dikarya</taxon>
        <taxon>Ascomycota</taxon>
        <taxon>Pezizomycotina</taxon>
        <taxon>Dothideomycetes</taxon>
        <taxon>Dothideomycetes incertae sedis</taxon>
        <taxon>Acrospermales</taxon>
        <taxon>Acrospermaceae</taxon>
        <taxon>Pseudovirgaria</taxon>
    </lineage>
</organism>
<sequence length="531" mass="56974">MSSNPFRRSQLPSVTSAPPVTFRTGSPEVDGSLDAGRTSLPSDKKKTVRINSPPQSPPTATQAYQDALSDRIPRSSHEGSPPPQPFLARSDPQRGEAVDPFERDLSDSELAQENDETTLYARRSSSPISHPAEPTAGAPLNPFSKTLANIEPVGLNSTQKETQVDRKPTERMRASLDVDAFKRLLMTGSAVPTSSGTPPRTQSQLGTVAEAGDTSEDQSLSRQSTASLHYDLVREESPSTAHQDDLVSESKDRADSVNESKKPEKKKPPPPKHRHGKPVGPRAPQTVSFSDFTLSMTTEHEPVTFTSGPSTDLNKPLPLPPVPAASTRTSSSRETTDSLDQSPQTSTSALPTITTEPTSQKKAPPAPPITRRHSQLRTASKQPETRSRSNSNLTISSQHSDTPSTSMTHKTAPPPPPPTRRPGAGASTSSDIPRSSRSSIHSIQASGSLPPAPPPRRGSSRSSMDVVRPSVEALADARRVSSDSKRFSRSSIDEDAAVDGRSESVDILAEMARLQAEVDALRQGIGREHNK</sequence>
<feature type="compositionally biased region" description="Polar residues" evidence="1">
    <location>
        <begin position="190"/>
        <end position="206"/>
    </location>
</feature>
<dbReference type="OrthoDB" id="428854at2759"/>
<dbReference type="Proteomes" id="UP000799437">
    <property type="component" value="Unassembled WGS sequence"/>
</dbReference>
<feature type="compositionally biased region" description="Basic and acidic residues" evidence="1">
    <location>
        <begin position="162"/>
        <end position="173"/>
    </location>
</feature>
<evidence type="ECO:0000256" key="1">
    <source>
        <dbReference type="SAM" id="MobiDB-lite"/>
    </source>
</evidence>